<proteinExistence type="predicted"/>
<evidence type="ECO:0000313" key="3">
    <source>
        <dbReference type="Proteomes" id="UP001187192"/>
    </source>
</evidence>
<sequence>MDGMAVGALLGRTRLTGYTTQKRSRGEIVWTRHNQLHVVRDLEFFSERRQICSGDCWEEVVYRVDGKVTFSLRHFPVGHPVDENPVHVHCSAARVLTGLNGFPRWIGALRAPRSLSDRNAGLAGSPICRRVPVCGRIDHLSRLAFPYLAGQGVRPCGGRNVRHPRQVIGCPGGLCHHFSGQFRAQTRARARAEGNLNVPGQAVVFGVKNVTHIEEKGGGGGGMGFYLLGSTLIRSGEENSLSSPRQLSAGRNDQQFPDDENVQPSNEHDHFHISSTQSIPGPFSDDMATRPDFTTSSRYATFPGWVVLGDDLASPNTPPRGIMLMTGRGPHLLRSTYYLASDLSHVTVHLNSRLPPPAPTRAAPVNTGGRPF</sequence>
<comment type="caution">
    <text evidence="2">The sequence shown here is derived from an EMBL/GenBank/DDBJ whole genome shotgun (WGS) entry which is preliminary data.</text>
</comment>
<feature type="compositionally biased region" description="Polar residues" evidence="1">
    <location>
        <begin position="238"/>
        <end position="255"/>
    </location>
</feature>
<protein>
    <submittedName>
        <fullName evidence="2">Uncharacterized protein</fullName>
    </submittedName>
</protein>
<accession>A0AA88DB26</accession>
<name>A0AA88DB26_FICCA</name>
<evidence type="ECO:0000313" key="2">
    <source>
        <dbReference type="EMBL" id="GMN48597.1"/>
    </source>
</evidence>
<dbReference type="Proteomes" id="UP001187192">
    <property type="component" value="Unassembled WGS sequence"/>
</dbReference>
<feature type="region of interest" description="Disordered" evidence="1">
    <location>
        <begin position="237"/>
        <end position="289"/>
    </location>
</feature>
<evidence type="ECO:0000256" key="1">
    <source>
        <dbReference type="SAM" id="MobiDB-lite"/>
    </source>
</evidence>
<dbReference type="EMBL" id="BTGU01000028">
    <property type="protein sequence ID" value="GMN48597.1"/>
    <property type="molecule type" value="Genomic_DNA"/>
</dbReference>
<keyword evidence="3" id="KW-1185">Reference proteome</keyword>
<reference evidence="2" key="1">
    <citation type="submission" date="2023-07" db="EMBL/GenBank/DDBJ databases">
        <title>draft genome sequence of fig (Ficus carica).</title>
        <authorList>
            <person name="Takahashi T."/>
            <person name="Nishimura K."/>
        </authorList>
    </citation>
    <scope>NUCLEOTIDE SEQUENCE</scope>
</reference>
<organism evidence="2 3">
    <name type="scientific">Ficus carica</name>
    <name type="common">Common fig</name>
    <dbReference type="NCBI Taxonomy" id="3494"/>
    <lineage>
        <taxon>Eukaryota</taxon>
        <taxon>Viridiplantae</taxon>
        <taxon>Streptophyta</taxon>
        <taxon>Embryophyta</taxon>
        <taxon>Tracheophyta</taxon>
        <taxon>Spermatophyta</taxon>
        <taxon>Magnoliopsida</taxon>
        <taxon>eudicotyledons</taxon>
        <taxon>Gunneridae</taxon>
        <taxon>Pentapetalae</taxon>
        <taxon>rosids</taxon>
        <taxon>fabids</taxon>
        <taxon>Rosales</taxon>
        <taxon>Moraceae</taxon>
        <taxon>Ficeae</taxon>
        <taxon>Ficus</taxon>
    </lineage>
</organism>
<dbReference type="AlphaFoldDB" id="A0AA88DB26"/>
<gene>
    <name evidence="2" type="ORF">TIFTF001_017772</name>
</gene>